<evidence type="ECO:0000259" key="7">
    <source>
        <dbReference type="Pfam" id="PF07732"/>
    </source>
</evidence>
<dbReference type="InterPro" id="IPR045087">
    <property type="entry name" value="Cu-oxidase_fam"/>
</dbReference>
<dbReference type="RefSeq" id="WP_243403669.1">
    <property type="nucleotide sequence ID" value="NZ_PYGJ01000009.1"/>
</dbReference>
<dbReference type="InterPro" id="IPR002355">
    <property type="entry name" value="Cu_oxidase_Cu_BS"/>
</dbReference>
<dbReference type="Proteomes" id="UP000240418">
    <property type="component" value="Unassembled WGS sequence"/>
</dbReference>
<dbReference type="Pfam" id="PF07732">
    <property type="entry name" value="Cu-oxidase_3"/>
    <property type="match status" value="1"/>
</dbReference>
<dbReference type="PANTHER" id="PTHR11709">
    <property type="entry name" value="MULTI-COPPER OXIDASE"/>
    <property type="match status" value="1"/>
</dbReference>
<dbReference type="PROSITE" id="PS00080">
    <property type="entry name" value="MULTICOPPER_OXIDASE2"/>
    <property type="match status" value="1"/>
</dbReference>
<dbReference type="GO" id="GO:0016491">
    <property type="term" value="F:oxidoreductase activity"/>
    <property type="evidence" value="ECO:0007669"/>
    <property type="project" value="UniProtKB-KW"/>
</dbReference>
<dbReference type="Pfam" id="PF00394">
    <property type="entry name" value="Cu-oxidase"/>
    <property type="match status" value="1"/>
</dbReference>
<proteinExistence type="predicted"/>
<comment type="caution">
    <text evidence="8">The sequence shown here is derived from an EMBL/GenBank/DDBJ whole genome shotgun (WGS) entry which is preliminary data.</text>
</comment>
<dbReference type="InterPro" id="IPR011707">
    <property type="entry name" value="Cu-oxidase-like_N"/>
</dbReference>
<dbReference type="InterPro" id="IPR006311">
    <property type="entry name" value="TAT_signal"/>
</dbReference>
<feature type="domain" description="Plastocyanin-like" evidence="6">
    <location>
        <begin position="355"/>
        <end position="455"/>
    </location>
</feature>
<feature type="domain" description="Plastocyanin-like" evidence="5">
    <location>
        <begin position="200"/>
        <end position="268"/>
    </location>
</feature>
<keyword evidence="2" id="KW-0560">Oxidoreductase</keyword>
<sequence length="456" mass="50392">MTRLTRRTLLKSATAALALPAFARASGHETLLHAQPASAQLVDPEYPPTKVWCYNGAVPGTQLRAQQGDILNVRLRNGIDQSTSIHWHGLRVRNDMDGVPGFTQDPVQPGEDFLYDLALRDAGTYWYHSHSRSFEQVARGLYGALIIEEPDAPEVDYDLTVVLDDWRLTETAQISDDFENRHDLSHAGRLGNYIHAVFDAAPAQFRKHERLRLRFINTATNRIMPVSLRGVDGWIVARDGMPLTAPEPLATLTLGPAERADVIVDVTAETGGEVLLVFQDRDQGYVLNEFPVATGATTRRAAPKALSPNPITRLTTVENARTIPLRMEGGAMSGLQAGRYQGRDLSMRELVGQGQMWTLSGVASFPEAPFFDASLGETIVLQMKNDTAFPHAMHMHGMHFQEVLSDGFGPHKDTVLLAPSEARDFAFVADNPGKWLLHCHMLSHSQAGMKTWFQVG</sequence>
<evidence type="ECO:0000256" key="2">
    <source>
        <dbReference type="ARBA" id="ARBA00023002"/>
    </source>
</evidence>
<feature type="signal peptide" evidence="4">
    <location>
        <begin position="1"/>
        <end position="23"/>
    </location>
</feature>
<keyword evidence="9" id="KW-1185">Reference proteome</keyword>
<evidence type="ECO:0000256" key="4">
    <source>
        <dbReference type="SAM" id="SignalP"/>
    </source>
</evidence>
<evidence type="ECO:0000256" key="1">
    <source>
        <dbReference type="ARBA" id="ARBA00022723"/>
    </source>
</evidence>
<evidence type="ECO:0000313" key="8">
    <source>
        <dbReference type="EMBL" id="PSL18724.1"/>
    </source>
</evidence>
<protein>
    <submittedName>
        <fullName evidence="8">FtsP/CotA-like multicopper oxidase with cupredoxin domain</fullName>
    </submittedName>
</protein>
<keyword evidence="4" id="KW-0732">Signal</keyword>
<keyword evidence="3" id="KW-0186">Copper</keyword>
<dbReference type="InterPro" id="IPR011706">
    <property type="entry name" value="Cu-oxidase_C"/>
</dbReference>
<dbReference type="InterPro" id="IPR008972">
    <property type="entry name" value="Cupredoxin"/>
</dbReference>
<accession>A0A2P8FAJ2</accession>
<dbReference type="Pfam" id="PF07731">
    <property type="entry name" value="Cu-oxidase_2"/>
    <property type="match status" value="1"/>
</dbReference>
<dbReference type="SUPFAM" id="SSF49503">
    <property type="entry name" value="Cupredoxins"/>
    <property type="match status" value="3"/>
</dbReference>
<reference evidence="8 9" key="1">
    <citation type="submission" date="2018-03" db="EMBL/GenBank/DDBJ databases">
        <title>Genomic Encyclopedia of Archaeal and Bacterial Type Strains, Phase II (KMG-II): from individual species to whole genera.</title>
        <authorList>
            <person name="Goeker M."/>
        </authorList>
    </citation>
    <scope>NUCLEOTIDE SEQUENCE [LARGE SCALE GENOMIC DNA]</scope>
    <source>
        <strain evidence="8 9">DSM 100673</strain>
    </source>
</reference>
<keyword evidence="1" id="KW-0479">Metal-binding</keyword>
<evidence type="ECO:0000256" key="3">
    <source>
        <dbReference type="ARBA" id="ARBA00023008"/>
    </source>
</evidence>
<dbReference type="Gene3D" id="2.60.40.420">
    <property type="entry name" value="Cupredoxins - blue copper proteins"/>
    <property type="match status" value="3"/>
</dbReference>
<dbReference type="CDD" id="cd13861">
    <property type="entry name" value="CuRO_1_CumA_like"/>
    <property type="match status" value="1"/>
</dbReference>
<dbReference type="EMBL" id="PYGJ01000009">
    <property type="protein sequence ID" value="PSL18724.1"/>
    <property type="molecule type" value="Genomic_DNA"/>
</dbReference>
<dbReference type="InterPro" id="IPR001117">
    <property type="entry name" value="Cu-oxidase_2nd"/>
</dbReference>
<evidence type="ECO:0000259" key="5">
    <source>
        <dbReference type="Pfam" id="PF00394"/>
    </source>
</evidence>
<feature type="domain" description="Plastocyanin-like" evidence="7">
    <location>
        <begin position="46"/>
        <end position="150"/>
    </location>
</feature>
<dbReference type="AlphaFoldDB" id="A0A2P8FAJ2"/>
<dbReference type="GO" id="GO:0005507">
    <property type="term" value="F:copper ion binding"/>
    <property type="evidence" value="ECO:0007669"/>
    <property type="project" value="InterPro"/>
</dbReference>
<dbReference type="PROSITE" id="PS51318">
    <property type="entry name" value="TAT"/>
    <property type="match status" value="1"/>
</dbReference>
<evidence type="ECO:0000259" key="6">
    <source>
        <dbReference type="Pfam" id="PF07731"/>
    </source>
</evidence>
<feature type="chain" id="PRO_5015105850" evidence="4">
    <location>
        <begin position="24"/>
        <end position="456"/>
    </location>
</feature>
<dbReference type="PANTHER" id="PTHR11709:SF394">
    <property type="entry name" value="FI03373P-RELATED"/>
    <property type="match status" value="1"/>
</dbReference>
<gene>
    <name evidence="8" type="ORF">CLV88_109109</name>
</gene>
<evidence type="ECO:0000313" key="9">
    <source>
        <dbReference type="Proteomes" id="UP000240418"/>
    </source>
</evidence>
<organism evidence="8 9">
    <name type="scientific">Shimia abyssi</name>
    <dbReference type="NCBI Taxonomy" id="1662395"/>
    <lineage>
        <taxon>Bacteria</taxon>
        <taxon>Pseudomonadati</taxon>
        <taxon>Pseudomonadota</taxon>
        <taxon>Alphaproteobacteria</taxon>
        <taxon>Rhodobacterales</taxon>
        <taxon>Roseobacteraceae</taxon>
    </lineage>
</organism>
<name>A0A2P8FAJ2_9RHOB</name>